<accession>A0A9Q1GYF9</accession>
<gene>
    <name evidence="1" type="ORF">HOLleu_28575</name>
</gene>
<comment type="caution">
    <text evidence="1">The sequence shown here is derived from an EMBL/GenBank/DDBJ whole genome shotgun (WGS) entry which is preliminary data.</text>
</comment>
<dbReference type="EMBL" id="JAIZAY010000014">
    <property type="protein sequence ID" value="KAJ8029232.1"/>
    <property type="molecule type" value="Genomic_DNA"/>
</dbReference>
<reference evidence="1" key="1">
    <citation type="submission" date="2021-10" db="EMBL/GenBank/DDBJ databases">
        <title>Tropical sea cucumber genome reveals ecological adaptation and Cuvierian tubules defense mechanism.</title>
        <authorList>
            <person name="Chen T."/>
        </authorList>
    </citation>
    <scope>NUCLEOTIDE SEQUENCE</scope>
    <source>
        <strain evidence="1">Nanhai2018</strain>
        <tissue evidence="1">Muscle</tissue>
    </source>
</reference>
<name>A0A9Q1GYF9_HOLLE</name>
<dbReference type="AlphaFoldDB" id="A0A9Q1GYF9"/>
<sequence>MPGIFIDEASAITTKYRQLYRLLAQERDARKPAQINLRHITAMLIDGVMRNYYTWAILDIARFSSMKAEDTFSRSIHVLLRIDETNLLLYRLVTGHRLLCNFHIVYSPLDCRIEGGRWTLMWYFLAVPP</sequence>
<dbReference type="Proteomes" id="UP001152320">
    <property type="component" value="Chromosome 14"/>
</dbReference>
<keyword evidence="2" id="KW-1185">Reference proteome</keyword>
<evidence type="ECO:0000313" key="1">
    <source>
        <dbReference type="EMBL" id="KAJ8029232.1"/>
    </source>
</evidence>
<proteinExistence type="predicted"/>
<protein>
    <submittedName>
        <fullName evidence="1">Uncharacterized protein</fullName>
    </submittedName>
</protein>
<organism evidence="1 2">
    <name type="scientific">Holothuria leucospilota</name>
    <name type="common">Black long sea cucumber</name>
    <name type="synonym">Mertensiothuria leucospilota</name>
    <dbReference type="NCBI Taxonomy" id="206669"/>
    <lineage>
        <taxon>Eukaryota</taxon>
        <taxon>Metazoa</taxon>
        <taxon>Echinodermata</taxon>
        <taxon>Eleutherozoa</taxon>
        <taxon>Echinozoa</taxon>
        <taxon>Holothuroidea</taxon>
        <taxon>Aspidochirotacea</taxon>
        <taxon>Aspidochirotida</taxon>
        <taxon>Holothuriidae</taxon>
        <taxon>Holothuria</taxon>
    </lineage>
</organism>
<evidence type="ECO:0000313" key="2">
    <source>
        <dbReference type="Proteomes" id="UP001152320"/>
    </source>
</evidence>